<dbReference type="Pfam" id="PF13520">
    <property type="entry name" value="AA_permease_2"/>
    <property type="match status" value="1"/>
</dbReference>
<feature type="transmembrane region" description="Helical" evidence="5">
    <location>
        <begin position="149"/>
        <end position="168"/>
    </location>
</feature>
<feature type="transmembrane region" description="Helical" evidence="5">
    <location>
        <begin position="382"/>
        <end position="401"/>
    </location>
</feature>
<dbReference type="Gene3D" id="1.20.1740.10">
    <property type="entry name" value="Amino acid/polyamine transporter I"/>
    <property type="match status" value="1"/>
</dbReference>
<gene>
    <name evidence="6" type="ORF">NIES267_25000</name>
</gene>
<dbReference type="PANTHER" id="PTHR11785:SF512">
    <property type="entry name" value="SOBREMESA, ISOFORM B"/>
    <property type="match status" value="1"/>
</dbReference>
<accession>A0A1Z4LPC4</accession>
<dbReference type="InterPro" id="IPR050598">
    <property type="entry name" value="AminoAcid_Transporter"/>
</dbReference>
<feature type="transmembrane region" description="Helical" evidence="5">
    <location>
        <begin position="300"/>
        <end position="320"/>
    </location>
</feature>
<feature type="transmembrane region" description="Helical" evidence="5">
    <location>
        <begin position="350"/>
        <end position="370"/>
    </location>
</feature>
<proteinExistence type="predicted"/>
<dbReference type="Proteomes" id="UP000218418">
    <property type="component" value="Chromosome"/>
</dbReference>
<dbReference type="AlphaFoldDB" id="A0A1Z4LPC4"/>
<reference evidence="6 7" key="1">
    <citation type="submission" date="2017-06" db="EMBL/GenBank/DDBJ databases">
        <title>Genome sequencing of cyanobaciteial culture collection at National Institute for Environmental Studies (NIES).</title>
        <authorList>
            <person name="Hirose Y."/>
            <person name="Shimura Y."/>
            <person name="Fujisawa T."/>
            <person name="Nakamura Y."/>
            <person name="Kawachi M."/>
        </authorList>
    </citation>
    <scope>NUCLEOTIDE SEQUENCE [LARGE SCALE GENOMIC DNA]</scope>
    <source>
        <strain evidence="6 7">NIES-267</strain>
    </source>
</reference>
<dbReference type="PANTHER" id="PTHR11785">
    <property type="entry name" value="AMINO ACID TRANSPORTER"/>
    <property type="match status" value="1"/>
</dbReference>
<feature type="transmembrane region" description="Helical" evidence="5">
    <location>
        <begin position="413"/>
        <end position="431"/>
    </location>
</feature>
<organism evidence="6 7">
    <name type="scientific">Calothrix parasitica NIES-267</name>
    <dbReference type="NCBI Taxonomy" id="1973488"/>
    <lineage>
        <taxon>Bacteria</taxon>
        <taxon>Bacillati</taxon>
        <taxon>Cyanobacteriota</taxon>
        <taxon>Cyanophyceae</taxon>
        <taxon>Nostocales</taxon>
        <taxon>Calotrichaceae</taxon>
        <taxon>Calothrix</taxon>
    </lineage>
</organism>
<dbReference type="GO" id="GO:0016020">
    <property type="term" value="C:membrane"/>
    <property type="evidence" value="ECO:0007669"/>
    <property type="project" value="UniProtKB-SubCell"/>
</dbReference>
<name>A0A1Z4LPC4_9CYAN</name>
<dbReference type="EMBL" id="AP018227">
    <property type="protein sequence ID" value="BAY83014.1"/>
    <property type="molecule type" value="Genomic_DNA"/>
</dbReference>
<sequence length="463" mass="49229">MSNSKEKRTVSVKLSQKQGSQPQAALGLVDAVGIIVGIVIGAGIFETPALVAANAGNPMVVIGLWFAGGVISLIGALCFAELATTYPHPGGSYYYLNRGFGKQIAFLFAWGRLTVVQTGSIAILAFVFGDYTAQIFSLDGLGNIGNYSASIYAGLAIILSTGLNIIGIRQGKRAQNWLSALKILGLVLVVLAGLVVALNFAPSQPLPTSSNTSGNSNLGLGLVFVLLSYGGWNEAAFISAELKNVKRNMLHSLLWSIGIITVIYMLINFAYLQGLGVSTMANSKAVAADLMRRVLGEPGAIFISLLIAISTLGALNATILTGARSNYALGQDFSLFSFLGKWNNSTNTPINAYLLQGAIALLLIILGSITRKGFETMVDFTAPVFWLFFLLVGVSLFILRFRDKQIHRPFEVPLYPLTPVIFCLTCGYLLYSSITYTKIGALVGVAVVLAGIPFLSASSSSER</sequence>
<feature type="transmembrane region" description="Helical" evidence="5">
    <location>
        <begin position="60"/>
        <end position="83"/>
    </location>
</feature>
<evidence type="ECO:0000313" key="7">
    <source>
        <dbReference type="Proteomes" id="UP000218418"/>
    </source>
</evidence>
<feature type="transmembrane region" description="Helical" evidence="5">
    <location>
        <begin position="437"/>
        <end position="457"/>
    </location>
</feature>
<dbReference type="OrthoDB" id="3181223at2"/>
<protein>
    <submittedName>
        <fullName evidence="6">Amino acid permease-associated region</fullName>
    </submittedName>
</protein>
<dbReference type="PIRSF" id="PIRSF006060">
    <property type="entry name" value="AA_transporter"/>
    <property type="match status" value="1"/>
</dbReference>
<evidence type="ECO:0000256" key="5">
    <source>
        <dbReference type="SAM" id="Phobius"/>
    </source>
</evidence>
<keyword evidence="3 5" id="KW-1133">Transmembrane helix</keyword>
<evidence type="ECO:0000256" key="3">
    <source>
        <dbReference type="ARBA" id="ARBA00022989"/>
    </source>
</evidence>
<evidence type="ECO:0000256" key="2">
    <source>
        <dbReference type="ARBA" id="ARBA00022692"/>
    </source>
</evidence>
<feature type="transmembrane region" description="Helical" evidence="5">
    <location>
        <begin position="220"/>
        <end position="240"/>
    </location>
</feature>
<keyword evidence="7" id="KW-1185">Reference proteome</keyword>
<evidence type="ECO:0000256" key="4">
    <source>
        <dbReference type="ARBA" id="ARBA00023136"/>
    </source>
</evidence>
<feature type="transmembrane region" description="Helical" evidence="5">
    <location>
        <begin position="180"/>
        <end position="200"/>
    </location>
</feature>
<evidence type="ECO:0000313" key="6">
    <source>
        <dbReference type="EMBL" id="BAY83014.1"/>
    </source>
</evidence>
<keyword evidence="4 5" id="KW-0472">Membrane</keyword>
<dbReference type="InterPro" id="IPR002293">
    <property type="entry name" value="AA/rel_permease1"/>
</dbReference>
<feature type="transmembrane region" description="Helical" evidence="5">
    <location>
        <begin position="24"/>
        <end position="45"/>
    </location>
</feature>
<feature type="transmembrane region" description="Helical" evidence="5">
    <location>
        <begin position="104"/>
        <end position="129"/>
    </location>
</feature>
<dbReference type="GO" id="GO:0015179">
    <property type="term" value="F:L-amino acid transmembrane transporter activity"/>
    <property type="evidence" value="ECO:0007669"/>
    <property type="project" value="TreeGrafter"/>
</dbReference>
<feature type="transmembrane region" description="Helical" evidence="5">
    <location>
        <begin position="252"/>
        <end position="272"/>
    </location>
</feature>
<keyword evidence="2 5" id="KW-0812">Transmembrane</keyword>
<evidence type="ECO:0000256" key="1">
    <source>
        <dbReference type="ARBA" id="ARBA00004141"/>
    </source>
</evidence>
<comment type="subcellular location">
    <subcellularLocation>
        <location evidence="1">Membrane</location>
        <topology evidence="1">Multi-pass membrane protein</topology>
    </subcellularLocation>
</comment>